<dbReference type="EMBL" id="SFCI01000805">
    <property type="protein sequence ID" value="TFY77866.1"/>
    <property type="molecule type" value="Genomic_DNA"/>
</dbReference>
<protein>
    <recommendedName>
        <fullName evidence="3">AMP-dependent synthetase/ligase domain-containing protein</fullName>
    </recommendedName>
</protein>
<dbReference type="AlphaFoldDB" id="A0A4Y9ZSK2"/>
<keyword evidence="2" id="KW-1185">Reference proteome</keyword>
<dbReference type="SUPFAM" id="SSF56801">
    <property type="entry name" value="Acetyl-CoA synthetase-like"/>
    <property type="match status" value="1"/>
</dbReference>
<comment type="caution">
    <text evidence="1">The sequence shown here is derived from an EMBL/GenBank/DDBJ whole genome shotgun (WGS) entry which is preliminary data.</text>
</comment>
<evidence type="ECO:0008006" key="3">
    <source>
        <dbReference type="Google" id="ProtNLM"/>
    </source>
</evidence>
<dbReference type="OrthoDB" id="3262934at2759"/>
<name>A0A4Y9ZSK2_9AGAM</name>
<dbReference type="Proteomes" id="UP000298061">
    <property type="component" value="Unassembled WGS sequence"/>
</dbReference>
<evidence type="ECO:0000313" key="2">
    <source>
        <dbReference type="Proteomes" id="UP000298061"/>
    </source>
</evidence>
<organism evidence="1 2">
    <name type="scientific">Hericium alpestre</name>
    <dbReference type="NCBI Taxonomy" id="135208"/>
    <lineage>
        <taxon>Eukaryota</taxon>
        <taxon>Fungi</taxon>
        <taxon>Dikarya</taxon>
        <taxon>Basidiomycota</taxon>
        <taxon>Agaricomycotina</taxon>
        <taxon>Agaricomycetes</taxon>
        <taxon>Russulales</taxon>
        <taxon>Hericiaceae</taxon>
        <taxon>Hericium</taxon>
    </lineage>
</organism>
<proteinExistence type="predicted"/>
<dbReference type="Gene3D" id="3.40.50.980">
    <property type="match status" value="1"/>
</dbReference>
<accession>A0A4Y9ZSK2</accession>
<sequence length="237" mass="26552">MLDLSILRTRQGMNSSTWQAPPLDGSLTLPEIFEYHSRHSPEHPLFVYPNDLQEPQYILYPEVYRGMRKAAKLVSTHYQHVQQKYDPDGGDDAPIVGILATAGTHRVEKSVTELTKCGLPDSITYFTLMMGIMLLGFTPFPISTRNSAAGVAHLVRTTGVLRLFVSPDPAMQRLSKETIGILAEDSIAVKLIPIPQFEDFYNGSNEDERVSFNKLRNDKLALILHSSGEHSYNEPHS</sequence>
<evidence type="ECO:0000313" key="1">
    <source>
        <dbReference type="EMBL" id="TFY77866.1"/>
    </source>
</evidence>
<dbReference type="STRING" id="135208.A0A4Y9ZSK2"/>
<gene>
    <name evidence="1" type="ORF">EWM64_g6143</name>
</gene>
<reference evidence="1 2" key="1">
    <citation type="submission" date="2019-02" db="EMBL/GenBank/DDBJ databases">
        <title>Genome sequencing of the rare red list fungi Hericium alpestre (H. flagellum).</title>
        <authorList>
            <person name="Buettner E."/>
            <person name="Kellner H."/>
        </authorList>
    </citation>
    <scope>NUCLEOTIDE SEQUENCE [LARGE SCALE GENOMIC DNA]</scope>
    <source>
        <strain evidence="1 2">DSM 108284</strain>
    </source>
</reference>